<evidence type="ECO:0000313" key="4">
    <source>
        <dbReference type="EMBL" id="NED96064.1"/>
    </source>
</evidence>
<dbReference type="InterPro" id="IPR016032">
    <property type="entry name" value="Sig_transdc_resp-reg_C-effctor"/>
</dbReference>
<dbReference type="Pfam" id="PF13191">
    <property type="entry name" value="AAA_16"/>
    <property type="match status" value="1"/>
</dbReference>
<evidence type="ECO:0000256" key="1">
    <source>
        <dbReference type="ARBA" id="ARBA00022741"/>
    </source>
</evidence>
<dbReference type="PANTHER" id="PTHR16305:SF35">
    <property type="entry name" value="TRANSCRIPTIONAL ACTIVATOR DOMAIN"/>
    <property type="match status" value="1"/>
</dbReference>
<dbReference type="GO" id="GO:0003677">
    <property type="term" value="F:DNA binding"/>
    <property type="evidence" value="ECO:0007669"/>
    <property type="project" value="InterPro"/>
</dbReference>
<evidence type="ECO:0000313" key="5">
    <source>
        <dbReference type="Proteomes" id="UP000469185"/>
    </source>
</evidence>
<dbReference type="Gene3D" id="1.10.10.10">
    <property type="entry name" value="Winged helix-like DNA-binding domain superfamily/Winged helix DNA-binding domain"/>
    <property type="match status" value="1"/>
</dbReference>
<keyword evidence="1" id="KW-0547">Nucleotide-binding</keyword>
<dbReference type="GO" id="GO:0004016">
    <property type="term" value="F:adenylate cyclase activity"/>
    <property type="evidence" value="ECO:0007669"/>
    <property type="project" value="TreeGrafter"/>
</dbReference>
<dbReference type="Pfam" id="PF00196">
    <property type="entry name" value="GerE"/>
    <property type="match status" value="1"/>
</dbReference>
<dbReference type="AlphaFoldDB" id="A0A6N9YM63"/>
<dbReference type="RefSeq" id="WP_163818859.1">
    <property type="nucleotide sequence ID" value="NZ_JAAGOB010000006.1"/>
</dbReference>
<keyword evidence="2" id="KW-0067">ATP-binding</keyword>
<dbReference type="SUPFAM" id="SSF52540">
    <property type="entry name" value="P-loop containing nucleoside triphosphate hydrolases"/>
    <property type="match status" value="1"/>
</dbReference>
<dbReference type="GO" id="GO:0005737">
    <property type="term" value="C:cytoplasm"/>
    <property type="evidence" value="ECO:0007669"/>
    <property type="project" value="TreeGrafter"/>
</dbReference>
<sequence length="920" mass="99479">MREVAWGELPGRHSELADVWGTVARLSAGTGRAVVVSGPPGIGKSALLRAVAARAGSGDGTDLGDLAVAHVVGSESERDWPYSGLHLVLSALAGTLGRFCEIDVAARVQRFLGGVREEVSPYEVATRLQPLIESVSVPVLMLVDDAHLLDPFSQEVLGFVSRRLTSVPVAVVLASDDAGCPAPFLALATVRLDELPATAAAQLVQDASQGSAPLRIAREIVARAGGNPGVLLDAMSRLSAAQLAGRSELGRYLPRSPVMQTLVLPELEALGDQRRLALLTASVSDDGRMAPLLHALRRYGEETVTWLLDERIVQSDGLFALRTSAVASVVWHSASHAERRAAHAAFADAYAGKDADRQLWHLARASYEEDGELARELYRVSRQALSAGELERARRYAKESARLTADLRERVDRLVAAGQLALLSGHVDDAVQLSRERFRLDTSAEQRADLAMLEARARNVLDGDVAAGLISRHVEEVVNAYPNRAARLNLVAAMGFIARMETAEAARFLALSDRGAELTDDATLAARTRMAAWLASIQGDHTSTAVPLDSWPECDDVLLEIDGHVCHAMALVHGERYDEARRLVRTAMLDGRLGESPMVRSVAWAITAVLESRTGRLTAAKAAALAWEETGIGGFWRAIIPAHMIRVYGLLGEQQSAADCRDRSAERSRRHSDWWATALAQSETGALLLLQGQFDAALSVLEHARRYALEHADPALLGVEPHYVEACVRVGQQAHAEAAVAEFEQRTLKVPSAWARHTVLRCRAMVSDGDDSVALFDEALRQENDRVSPVELARTMLCFGERLRRLGRRIDASVWLNRAALLAGECGAAVLVARAEEELRASGRRTVLDASVGVLTDAEQRIAALVAAGKRNREIAAELFVSVRTVETHLSRIFRKVGVRSRTELASVFATSDEPPTDAG</sequence>
<dbReference type="InterPro" id="IPR027417">
    <property type="entry name" value="P-loop_NTPase"/>
</dbReference>
<evidence type="ECO:0000256" key="2">
    <source>
        <dbReference type="ARBA" id="ARBA00022840"/>
    </source>
</evidence>
<comment type="caution">
    <text evidence="4">The sequence shown here is derived from an EMBL/GenBank/DDBJ whole genome shotgun (WGS) entry which is preliminary data.</text>
</comment>
<feature type="domain" description="HTH luxR-type" evidence="3">
    <location>
        <begin position="848"/>
        <end position="913"/>
    </location>
</feature>
<dbReference type="PROSITE" id="PS50043">
    <property type="entry name" value="HTH_LUXR_2"/>
    <property type="match status" value="1"/>
</dbReference>
<dbReference type="PROSITE" id="PS00622">
    <property type="entry name" value="HTH_LUXR_1"/>
    <property type="match status" value="1"/>
</dbReference>
<dbReference type="InterPro" id="IPR003593">
    <property type="entry name" value="AAA+_ATPase"/>
</dbReference>
<organism evidence="4 5">
    <name type="scientific">Phytoactinopolyspora alkaliphila</name>
    <dbReference type="NCBI Taxonomy" id="1783498"/>
    <lineage>
        <taxon>Bacteria</taxon>
        <taxon>Bacillati</taxon>
        <taxon>Actinomycetota</taxon>
        <taxon>Actinomycetes</taxon>
        <taxon>Jiangellales</taxon>
        <taxon>Jiangellaceae</taxon>
        <taxon>Phytoactinopolyspora</taxon>
    </lineage>
</organism>
<accession>A0A6N9YM63</accession>
<dbReference type="Gene3D" id="3.40.50.300">
    <property type="entry name" value="P-loop containing nucleotide triphosphate hydrolases"/>
    <property type="match status" value="1"/>
</dbReference>
<dbReference type="SMART" id="SM00421">
    <property type="entry name" value="HTH_LUXR"/>
    <property type="match status" value="1"/>
</dbReference>
<dbReference type="PANTHER" id="PTHR16305">
    <property type="entry name" value="TESTICULAR SOLUBLE ADENYLYL CYCLASE"/>
    <property type="match status" value="1"/>
</dbReference>
<name>A0A6N9YM63_9ACTN</name>
<dbReference type="EMBL" id="JAAGOB010000006">
    <property type="protein sequence ID" value="NED96064.1"/>
    <property type="molecule type" value="Genomic_DNA"/>
</dbReference>
<evidence type="ECO:0000259" key="3">
    <source>
        <dbReference type="PROSITE" id="PS50043"/>
    </source>
</evidence>
<proteinExistence type="predicted"/>
<protein>
    <submittedName>
        <fullName evidence="4">Helix-turn-helix domain-containing protein</fullName>
    </submittedName>
</protein>
<dbReference type="CDD" id="cd06170">
    <property type="entry name" value="LuxR_C_like"/>
    <property type="match status" value="1"/>
</dbReference>
<dbReference type="InterPro" id="IPR000792">
    <property type="entry name" value="Tscrpt_reg_LuxR_C"/>
</dbReference>
<dbReference type="GO" id="GO:0006355">
    <property type="term" value="P:regulation of DNA-templated transcription"/>
    <property type="evidence" value="ECO:0007669"/>
    <property type="project" value="InterPro"/>
</dbReference>
<dbReference type="InterPro" id="IPR041664">
    <property type="entry name" value="AAA_16"/>
</dbReference>
<keyword evidence="5" id="KW-1185">Reference proteome</keyword>
<dbReference type="PRINTS" id="PR00038">
    <property type="entry name" value="HTHLUXR"/>
</dbReference>
<gene>
    <name evidence="4" type="ORF">G1H11_12170</name>
</gene>
<dbReference type="SMART" id="SM00382">
    <property type="entry name" value="AAA"/>
    <property type="match status" value="1"/>
</dbReference>
<dbReference type="SUPFAM" id="SSF46894">
    <property type="entry name" value="C-terminal effector domain of the bipartite response regulators"/>
    <property type="match status" value="1"/>
</dbReference>
<dbReference type="GO" id="GO:0005524">
    <property type="term" value="F:ATP binding"/>
    <property type="evidence" value="ECO:0007669"/>
    <property type="project" value="UniProtKB-KW"/>
</dbReference>
<reference evidence="4 5" key="1">
    <citation type="submission" date="2020-02" db="EMBL/GenBank/DDBJ databases">
        <authorList>
            <person name="Li X.-J."/>
            <person name="Feng X.-M."/>
        </authorList>
    </citation>
    <scope>NUCLEOTIDE SEQUENCE [LARGE SCALE GENOMIC DNA]</scope>
    <source>
        <strain evidence="4 5">CGMCC 4.7225</strain>
    </source>
</reference>
<dbReference type="InterPro" id="IPR036388">
    <property type="entry name" value="WH-like_DNA-bd_sf"/>
</dbReference>
<dbReference type="Proteomes" id="UP000469185">
    <property type="component" value="Unassembled WGS sequence"/>
</dbReference>